<feature type="region of interest" description="Disordered" evidence="1">
    <location>
        <begin position="74"/>
        <end position="102"/>
    </location>
</feature>
<reference evidence="3 4" key="1">
    <citation type="submission" date="2019-03" db="EMBL/GenBank/DDBJ databases">
        <authorList>
            <person name="Gaulin E."/>
            <person name="Dumas B."/>
        </authorList>
    </citation>
    <scope>NUCLEOTIDE SEQUENCE [LARGE SCALE GENOMIC DNA]</scope>
    <source>
        <strain evidence="3">CBS 568.67</strain>
    </source>
</reference>
<organism evidence="3 4">
    <name type="scientific">Aphanomyces stellatus</name>
    <dbReference type="NCBI Taxonomy" id="120398"/>
    <lineage>
        <taxon>Eukaryota</taxon>
        <taxon>Sar</taxon>
        <taxon>Stramenopiles</taxon>
        <taxon>Oomycota</taxon>
        <taxon>Saprolegniomycetes</taxon>
        <taxon>Saprolegniales</taxon>
        <taxon>Verrucalvaceae</taxon>
        <taxon>Aphanomyces</taxon>
    </lineage>
</organism>
<name>A0A485KKB0_9STRA</name>
<evidence type="ECO:0000313" key="3">
    <source>
        <dbReference type="EMBL" id="VFT85276.1"/>
    </source>
</evidence>
<sequence length="102" mass="11475">MLTTLPMRCRHRRGFGGNATNATHQDEYRAPNAKYAGVSILTRAQTLEMFLCVEHGSQHAWGHLQSTDLQNGEECHEVNPTDQKLKEKPASKVHREDSCGLM</sequence>
<evidence type="ECO:0000313" key="2">
    <source>
        <dbReference type="EMBL" id="KAF0701093.1"/>
    </source>
</evidence>
<proteinExistence type="predicted"/>
<keyword evidence="4" id="KW-1185">Reference proteome</keyword>
<dbReference type="EMBL" id="VJMH01005102">
    <property type="protein sequence ID" value="KAF0701093.1"/>
    <property type="molecule type" value="Genomic_DNA"/>
</dbReference>
<gene>
    <name evidence="3" type="primary">Aste57867_8390</name>
    <name evidence="2" type="ORF">As57867_008358</name>
    <name evidence="3" type="ORF">ASTE57867_8390</name>
</gene>
<evidence type="ECO:0000256" key="1">
    <source>
        <dbReference type="SAM" id="MobiDB-lite"/>
    </source>
</evidence>
<accession>A0A485KKB0</accession>
<evidence type="ECO:0000313" key="4">
    <source>
        <dbReference type="Proteomes" id="UP000332933"/>
    </source>
</evidence>
<dbReference type="EMBL" id="CAADRA010005123">
    <property type="protein sequence ID" value="VFT85276.1"/>
    <property type="molecule type" value="Genomic_DNA"/>
</dbReference>
<reference evidence="2" key="2">
    <citation type="submission" date="2019-06" db="EMBL/GenBank/DDBJ databases">
        <title>Genomics analysis of Aphanomyces spp. identifies a new class of oomycete effector associated with host adaptation.</title>
        <authorList>
            <person name="Gaulin E."/>
        </authorList>
    </citation>
    <scope>NUCLEOTIDE SEQUENCE</scope>
    <source>
        <strain evidence="2">CBS 578.67</strain>
    </source>
</reference>
<dbReference type="AlphaFoldDB" id="A0A485KKB0"/>
<protein>
    <submittedName>
        <fullName evidence="3">Aste57867_8390 protein</fullName>
    </submittedName>
</protein>
<dbReference type="Proteomes" id="UP000332933">
    <property type="component" value="Unassembled WGS sequence"/>
</dbReference>